<accession>A0A8J3ILD4</accession>
<keyword evidence="2" id="KW-1133">Transmembrane helix</keyword>
<reference evidence="3" key="1">
    <citation type="submission" date="2020-10" db="EMBL/GenBank/DDBJ databases">
        <title>Taxonomic study of unclassified bacteria belonging to the class Ktedonobacteria.</title>
        <authorList>
            <person name="Yabe S."/>
            <person name="Wang C.M."/>
            <person name="Zheng Y."/>
            <person name="Sakai Y."/>
            <person name="Cavaletti L."/>
            <person name="Monciardini P."/>
            <person name="Donadio S."/>
        </authorList>
    </citation>
    <scope>NUCLEOTIDE SEQUENCE</scope>
    <source>
        <strain evidence="3">ID150040</strain>
    </source>
</reference>
<keyword evidence="2" id="KW-0472">Membrane</keyword>
<proteinExistence type="predicted"/>
<name>A0A8J3ILD4_9CHLR</name>
<evidence type="ECO:0000256" key="1">
    <source>
        <dbReference type="SAM" id="MobiDB-lite"/>
    </source>
</evidence>
<dbReference type="RefSeq" id="WP_220205260.1">
    <property type="nucleotide sequence ID" value="NZ_BNJK01000001.1"/>
</dbReference>
<dbReference type="AlphaFoldDB" id="A0A8J3ILD4"/>
<keyword evidence="2" id="KW-0812">Transmembrane</keyword>
<dbReference type="EMBL" id="BNJK01000001">
    <property type="protein sequence ID" value="GHO94528.1"/>
    <property type="molecule type" value="Genomic_DNA"/>
</dbReference>
<feature type="transmembrane region" description="Helical" evidence="2">
    <location>
        <begin position="85"/>
        <end position="106"/>
    </location>
</feature>
<feature type="region of interest" description="Disordered" evidence="1">
    <location>
        <begin position="258"/>
        <end position="277"/>
    </location>
</feature>
<gene>
    <name evidence="3" type="ORF">KSF_045760</name>
</gene>
<evidence type="ECO:0000256" key="2">
    <source>
        <dbReference type="SAM" id="Phobius"/>
    </source>
</evidence>
<feature type="region of interest" description="Disordered" evidence="1">
    <location>
        <begin position="1"/>
        <end position="38"/>
    </location>
</feature>
<feature type="compositionally biased region" description="Basic and acidic residues" evidence="1">
    <location>
        <begin position="268"/>
        <end position="277"/>
    </location>
</feature>
<evidence type="ECO:0000313" key="3">
    <source>
        <dbReference type="EMBL" id="GHO94528.1"/>
    </source>
</evidence>
<protein>
    <submittedName>
        <fullName evidence="3">Uncharacterized protein</fullName>
    </submittedName>
</protein>
<sequence>MYYQPDNNDSNQSPFNNQPTQQGPGAFDNSSWQYPSNDPYNNYKSNYNQAGYQPQFPGQFGYPPPTAQKKGLWSWYKGQKKWTQTGIGCGTVFLALMLCVCSLSAINGNQPSSQVASSATATPTQFISTNAETATPTDAAVVSTATVDTMSAPATATPTPIPPTPTPIPPTPTPVPTKPPTPTPTPIPTKPPVPTLAPTQPPKTGVNGNPWGYDFTPGNLISSPPANFCDYFNCIKSFWQSTNGYVDECNDGTFSHSGGVRGACSSHGGEKRPLYSH</sequence>
<organism evidence="3 4">
    <name type="scientific">Reticulibacter mediterranei</name>
    <dbReference type="NCBI Taxonomy" id="2778369"/>
    <lineage>
        <taxon>Bacteria</taxon>
        <taxon>Bacillati</taxon>
        <taxon>Chloroflexota</taxon>
        <taxon>Ktedonobacteria</taxon>
        <taxon>Ktedonobacterales</taxon>
        <taxon>Reticulibacteraceae</taxon>
        <taxon>Reticulibacter</taxon>
    </lineage>
</organism>
<feature type="compositionally biased region" description="Pro residues" evidence="1">
    <location>
        <begin position="159"/>
        <end position="201"/>
    </location>
</feature>
<feature type="region of interest" description="Disordered" evidence="1">
    <location>
        <begin position="152"/>
        <end position="201"/>
    </location>
</feature>
<dbReference type="Proteomes" id="UP000597444">
    <property type="component" value="Unassembled WGS sequence"/>
</dbReference>
<keyword evidence="4" id="KW-1185">Reference proteome</keyword>
<evidence type="ECO:0000313" key="4">
    <source>
        <dbReference type="Proteomes" id="UP000597444"/>
    </source>
</evidence>
<comment type="caution">
    <text evidence="3">The sequence shown here is derived from an EMBL/GenBank/DDBJ whole genome shotgun (WGS) entry which is preliminary data.</text>
</comment>